<evidence type="ECO:0000259" key="4">
    <source>
        <dbReference type="PROSITE" id="PS50158"/>
    </source>
</evidence>
<dbReference type="GO" id="GO:0000398">
    <property type="term" value="P:mRNA splicing, via spliceosome"/>
    <property type="evidence" value="ECO:0007669"/>
    <property type="project" value="UniProtKB-UniRule"/>
</dbReference>
<protein>
    <recommendedName>
        <fullName evidence="3">Branchpoint-bridging protein</fullName>
    </recommendedName>
</protein>
<dbReference type="SUPFAM" id="SSF54791">
    <property type="entry name" value="Eukaryotic type KH-domain (KH-domain type I)"/>
    <property type="match status" value="1"/>
</dbReference>
<feature type="non-terminal residue" evidence="5">
    <location>
        <position position="163"/>
    </location>
</feature>
<evidence type="ECO:0000313" key="5">
    <source>
        <dbReference type="EMBL" id="NWR40375.1"/>
    </source>
</evidence>
<proteinExistence type="inferred from homology"/>
<dbReference type="GO" id="GO:0048024">
    <property type="term" value="P:regulation of mRNA splicing, via spliceosome"/>
    <property type="evidence" value="ECO:0007669"/>
    <property type="project" value="TreeGrafter"/>
</dbReference>
<feature type="non-terminal residue" evidence="5">
    <location>
        <position position="1"/>
    </location>
</feature>
<accession>A0A7K4X088</accession>
<dbReference type="InterPro" id="IPR045071">
    <property type="entry name" value="BBP-like"/>
</dbReference>
<keyword evidence="3" id="KW-0539">Nucleus</keyword>
<keyword evidence="3" id="KW-0479">Metal-binding</keyword>
<feature type="domain" description="CCHC-type" evidence="4">
    <location>
        <begin position="146"/>
        <end position="160"/>
    </location>
</feature>
<comment type="subcellular location">
    <subcellularLocation>
        <location evidence="3">Nucleus</location>
    </subcellularLocation>
</comment>
<dbReference type="AlphaFoldDB" id="A0A7K4X088"/>
<dbReference type="SMART" id="SM00343">
    <property type="entry name" value="ZnF_C2HC"/>
    <property type="match status" value="1"/>
</dbReference>
<evidence type="ECO:0000313" key="6">
    <source>
        <dbReference type="Proteomes" id="UP000540952"/>
    </source>
</evidence>
<dbReference type="GO" id="GO:0045131">
    <property type="term" value="F:pre-mRNA branch point binding"/>
    <property type="evidence" value="ECO:0007669"/>
    <property type="project" value="UniProtKB-UniRule"/>
</dbReference>
<keyword evidence="3" id="KW-0507">mRNA processing</keyword>
<keyword evidence="6" id="KW-1185">Reference proteome</keyword>
<reference evidence="5 6" key="1">
    <citation type="submission" date="2019-09" db="EMBL/GenBank/DDBJ databases">
        <title>Bird 10,000 Genomes (B10K) Project - Family phase.</title>
        <authorList>
            <person name="Zhang G."/>
        </authorList>
    </citation>
    <scope>NUCLEOTIDE SEQUENCE [LARGE SCALE GENOMIC DNA]</scope>
    <source>
        <strain evidence="5">B10K-CU-031-13</strain>
        <tissue evidence="5">Muscle</tissue>
    </source>
</reference>
<evidence type="ECO:0000256" key="1">
    <source>
        <dbReference type="ARBA" id="ARBA00022884"/>
    </source>
</evidence>
<keyword evidence="2 3" id="KW-0863">Zinc-finger</keyword>
<dbReference type="InterPro" id="IPR055256">
    <property type="entry name" value="KH_1_KHDC4/BBP-like"/>
</dbReference>
<dbReference type="Pfam" id="PF22675">
    <property type="entry name" value="KH-I_KHDC4-BBP"/>
    <property type="match status" value="1"/>
</dbReference>
<evidence type="ECO:0000256" key="2">
    <source>
        <dbReference type="PROSITE-ProRule" id="PRU00047"/>
    </source>
</evidence>
<name>A0A7K4X088_9TYRA</name>
<dbReference type="Proteomes" id="UP000540952">
    <property type="component" value="Unassembled WGS sequence"/>
</dbReference>
<dbReference type="PROSITE" id="PS50158">
    <property type="entry name" value="ZF_CCHC"/>
    <property type="match status" value="1"/>
</dbReference>
<dbReference type="GO" id="GO:0005681">
    <property type="term" value="C:spliceosomal complex"/>
    <property type="evidence" value="ECO:0007669"/>
    <property type="project" value="UniProtKB-KW"/>
</dbReference>
<organism evidence="5 6">
    <name type="scientific">Tachuris rubrigastra</name>
    <dbReference type="NCBI Taxonomy" id="495162"/>
    <lineage>
        <taxon>Eukaryota</taxon>
        <taxon>Metazoa</taxon>
        <taxon>Chordata</taxon>
        <taxon>Craniata</taxon>
        <taxon>Vertebrata</taxon>
        <taxon>Euteleostomi</taxon>
        <taxon>Archelosauria</taxon>
        <taxon>Archosauria</taxon>
        <taxon>Dinosauria</taxon>
        <taxon>Saurischia</taxon>
        <taxon>Theropoda</taxon>
        <taxon>Coelurosauria</taxon>
        <taxon>Aves</taxon>
        <taxon>Neognathae</taxon>
        <taxon>Neoaves</taxon>
        <taxon>Telluraves</taxon>
        <taxon>Australaves</taxon>
        <taxon>Passeriformes</taxon>
        <taxon>Tyrannidae</taxon>
        <taxon>Tachuris</taxon>
    </lineage>
</organism>
<keyword evidence="3" id="KW-0862">Zinc</keyword>
<comment type="caution">
    <text evidence="5">The sequence shown here is derived from an EMBL/GenBank/DDBJ whole genome shotgun (WGS) entry which is preliminary data.</text>
</comment>
<dbReference type="InterPro" id="IPR036612">
    <property type="entry name" value="KH_dom_type_1_sf"/>
</dbReference>
<dbReference type="PANTHER" id="PTHR11208:SF45">
    <property type="entry name" value="SPLICING FACTOR 1"/>
    <property type="match status" value="1"/>
</dbReference>
<dbReference type="InterPro" id="IPR001878">
    <property type="entry name" value="Znf_CCHC"/>
</dbReference>
<gene>
    <name evidence="5" type="primary">Sf1</name>
    <name evidence="5" type="ORF">TACRUB_R14945</name>
</gene>
<sequence length="163" mass="17885">RGNTLKNIEKECNAKIMIRGKGSVKEGKVGRKDGQMLPGEDEPLHALVTANTMENVKKAVEQVFGCPGRAGGQPLAVQTSLDTPCATQIRNILKQGIETPEDQNDLRKMQLRELARLNGTLREDDNRILRPWQSTETRSITNTTVCTKCGGAGHIASDCKFAR</sequence>
<keyword evidence="3" id="KW-0747">Spliceosome</keyword>
<keyword evidence="3" id="KW-0508">mRNA splicing</keyword>
<dbReference type="GO" id="GO:0003729">
    <property type="term" value="F:mRNA binding"/>
    <property type="evidence" value="ECO:0007669"/>
    <property type="project" value="TreeGrafter"/>
</dbReference>
<dbReference type="Gene3D" id="3.30.1370.10">
    <property type="entry name" value="K Homology domain, type 1"/>
    <property type="match status" value="2"/>
</dbReference>
<keyword evidence="1" id="KW-0694">RNA-binding</keyword>
<comment type="similarity">
    <text evidence="3">Belongs to the BBP/SF1 family.</text>
</comment>
<dbReference type="PANTHER" id="PTHR11208">
    <property type="entry name" value="RNA-BINDING PROTEIN RELATED"/>
    <property type="match status" value="1"/>
</dbReference>
<dbReference type="GO" id="GO:0008270">
    <property type="term" value="F:zinc ion binding"/>
    <property type="evidence" value="ECO:0007669"/>
    <property type="project" value="UniProtKB-UniRule"/>
</dbReference>
<comment type="function">
    <text evidence="3">Necessary for the splicing of pre-mRNA. Has a role in the recognition of the branch site (5'-UACUAAC-3'), the pyrimidine tract and the 3'-splice site at the 3'-end of introns.</text>
</comment>
<dbReference type="Pfam" id="PF00098">
    <property type="entry name" value="zf-CCHC"/>
    <property type="match status" value="1"/>
</dbReference>
<evidence type="ECO:0000256" key="3">
    <source>
        <dbReference type="RuleBase" id="RU367126"/>
    </source>
</evidence>
<dbReference type="EMBL" id="VZRD01001136">
    <property type="protein sequence ID" value="NWR40375.1"/>
    <property type="molecule type" value="Genomic_DNA"/>
</dbReference>